<dbReference type="AlphaFoldDB" id="E5Y5P8"/>
<feature type="binding site" evidence="4">
    <location>
        <begin position="36"/>
        <end position="43"/>
    </location>
    <ligand>
        <name>ATP</name>
        <dbReference type="ChEBI" id="CHEBI:30616"/>
    </ligand>
</feature>
<evidence type="ECO:0000313" key="8">
    <source>
        <dbReference type="EMBL" id="EFV44610.1"/>
    </source>
</evidence>
<evidence type="ECO:0008006" key="10">
    <source>
        <dbReference type="Google" id="ProtNLM"/>
    </source>
</evidence>
<keyword evidence="3 4" id="KW-0342">GTP-binding</keyword>
<dbReference type="InterPro" id="IPR027417">
    <property type="entry name" value="P-loop_NTPase"/>
</dbReference>
<feature type="binding site" evidence="4">
    <location>
        <begin position="88"/>
        <end position="91"/>
    </location>
    <ligand>
        <name>GTP</name>
        <dbReference type="ChEBI" id="CHEBI:37565"/>
    </ligand>
</feature>
<name>E5Y5P8_BILW3</name>
<evidence type="ECO:0000256" key="5">
    <source>
        <dbReference type="SAM" id="MobiDB-lite"/>
    </source>
</evidence>
<dbReference type="OrthoDB" id="9784461at2"/>
<dbReference type="GO" id="GO:0005525">
    <property type="term" value="F:GTP binding"/>
    <property type="evidence" value="ECO:0007669"/>
    <property type="project" value="UniProtKB-UniRule"/>
</dbReference>
<comment type="caution">
    <text evidence="8">The sequence shown here is derived from an EMBL/GenBank/DDBJ whole genome shotgun (WGS) entry which is preliminary data.</text>
</comment>
<protein>
    <recommendedName>
        <fullName evidence="10">Nucleotide-binding protein</fullName>
    </recommendedName>
</protein>
<organism evidence="8 9">
    <name type="scientific">Bilophila wadsworthia (strain 3_1_6)</name>
    <dbReference type="NCBI Taxonomy" id="563192"/>
    <lineage>
        <taxon>Bacteria</taxon>
        <taxon>Pseudomonadati</taxon>
        <taxon>Thermodesulfobacteriota</taxon>
        <taxon>Desulfovibrionia</taxon>
        <taxon>Desulfovibrionales</taxon>
        <taxon>Desulfovibrionaceae</taxon>
        <taxon>Bilophila</taxon>
    </lineage>
</organism>
<dbReference type="NCBIfam" id="NF003828">
    <property type="entry name" value="PRK05416.1"/>
    <property type="match status" value="1"/>
</dbReference>
<dbReference type="Pfam" id="PF22740">
    <property type="entry name" value="PapZ_C"/>
    <property type="match status" value="1"/>
</dbReference>
<dbReference type="Proteomes" id="UP000006034">
    <property type="component" value="Unassembled WGS sequence"/>
</dbReference>
<dbReference type="SUPFAM" id="SSF52540">
    <property type="entry name" value="P-loop containing nucleoside triphosphate hydrolases"/>
    <property type="match status" value="1"/>
</dbReference>
<dbReference type="STRING" id="563192.HMPREF0179_01511"/>
<proteinExistence type="inferred from homology"/>
<dbReference type="Pfam" id="PF03668">
    <property type="entry name" value="RapZ-like_N"/>
    <property type="match status" value="1"/>
</dbReference>
<evidence type="ECO:0000256" key="2">
    <source>
        <dbReference type="ARBA" id="ARBA00022840"/>
    </source>
</evidence>
<reference evidence="8 9" key="2">
    <citation type="submission" date="2013-04" db="EMBL/GenBank/DDBJ databases">
        <title>The Genome Sequence of Bilophila wadsworthia 3_1_6.</title>
        <authorList>
            <consortium name="The Broad Institute Genomics Platform"/>
            <person name="Earl A."/>
            <person name="Ward D."/>
            <person name="Feldgarden M."/>
            <person name="Gevers D."/>
            <person name="Sibley C."/>
            <person name="Strauss J."/>
            <person name="Allen-Vercoe E."/>
            <person name="Walker B."/>
            <person name="Young S."/>
            <person name="Zeng Q."/>
            <person name="Gargeya S."/>
            <person name="Fitzgerald M."/>
            <person name="Haas B."/>
            <person name="Abouelleil A."/>
            <person name="Allen A.W."/>
            <person name="Alvarado L."/>
            <person name="Arachchi H.M."/>
            <person name="Berlin A.M."/>
            <person name="Chapman S.B."/>
            <person name="Gainer-Dewar J."/>
            <person name="Goldberg J."/>
            <person name="Griggs A."/>
            <person name="Gujja S."/>
            <person name="Hansen M."/>
            <person name="Howarth C."/>
            <person name="Imamovic A."/>
            <person name="Ireland A."/>
            <person name="Larimer J."/>
            <person name="McCowan C."/>
            <person name="Murphy C."/>
            <person name="Pearson M."/>
            <person name="Poon T.W."/>
            <person name="Priest M."/>
            <person name="Roberts A."/>
            <person name="Saif S."/>
            <person name="Shea T."/>
            <person name="Sisk P."/>
            <person name="Sykes S."/>
            <person name="Wortman J."/>
            <person name="Nusbaum C."/>
            <person name="Birren B."/>
        </authorList>
    </citation>
    <scope>NUCLEOTIDE SEQUENCE [LARGE SCALE GENOMIC DNA]</scope>
    <source>
        <strain evidence="8 9">3_1_6</strain>
    </source>
</reference>
<feature type="domain" description="RapZ C-terminal" evidence="7">
    <location>
        <begin position="195"/>
        <end position="314"/>
    </location>
</feature>
<reference evidence="8 9" key="1">
    <citation type="submission" date="2010-10" db="EMBL/GenBank/DDBJ databases">
        <authorList>
            <consortium name="The Broad Institute Genome Sequencing Platform"/>
            <person name="Ward D."/>
            <person name="Earl A."/>
            <person name="Feldgarden M."/>
            <person name="Young S.K."/>
            <person name="Gargeya S."/>
            <person name="Zeng Q."/>
            <person name="Alvarado L."/>
            <person name="Berlin A."/>
            <person name="Bochicchio J."/>
            <person name="Chapman S.B."/>
            <person name="Chen Z."/>
            <person name="Freedman E."/>
            <person name="Gellesch M."/>
            <person name="Goldberg J."/>
            <person name="Griggs A."/>
            <person name="Gujja S."/>
            <person name="Heilman E."/>
            <person name="Heiman D."/>
            <person name="Howarth C."/>
            <person name="Mehta T."/>
            <person name="Neiman D."/>
            <person name="Pearson M."/>
            <person name="Roberts A."/>
            <person name="Saif S."/>
            <person name="Shea T."/>
            <person name="Shenoy N."/>
            <person name="Sisk P."/>
            <person name="Stolte C."/>
            <person name="Sykes S."/>
            <person name="White J."/>
            <person name="Yandava C."/>
            <person name="Allen-Vercoe E."/>
            <person name="Sibley C."/>
            <person name="Ambrose C.E."/>
            <person name="Strauss J."/>
            <person name="Daigneault M."/>
            <person name="Haas B."/>
            <person name="Nusbaum C."/>
            <person name="Birren B."/>
        </authorList>
    </citation>
    <scope>NUCLEOTIDE SEQUENCE [LARGE SCALE GENOMIC DNA]</scope>
    <source>
        <strain evidence="8 9">3_1_6</strain>
    </source>
</reference>
<dbReference type="HAMAP" id="MF_00636">
    <property type="entry name" value="RapZ_like"/>
    <property type="match status" value="1"/>
</dbReference>
<evidence type="ECO:0000313" key="9">
    <source>
        <dbReference type="Proteomes" id="UP000006034"/>
    </source>
</evidence>
<dbReference type="GeneID" id="78086632"/>
<sequence>MTDQPLLPEHAAEKPTDSASECPKTNADKPIFIITGLSGAGKSTVLHVFEDMRLFTADGVPPELMPEMVRLLQSSSVEPSHGIALGFDQRRSEFMAELDQALHRLSGMGFRTKILYLEADPAVIMRRYATTRRPHPLEREGVGLEQAVREEMERLAPVREIADKVIDTSSFSIHDLRRIIQRKWNSTLERLHTIKVNLISFGFKYGVPREADLVFDLRFLPNPYFVEELRPQTGKESAIAEYVFSEPSGKEFKKRLIDFLSFLLPLYDAEGRYRITIALGCTGGKHRSVAMTEALMRALKRQDYTVSVEHRHMELG</sequence>
<evidence type="ECO:0000256" key="4">
    <source>
        <dbReference type="HAMAP-Rule" id="MF_00636"/>
    </source>
</evidence>
<dbReference type="EMBL" id="ADCP02000001">
    <property type="protein sequence ID" value="EFV44610.1"/>
    <property type="molecule type" value="Genomic_DNA"/>
</dbReference>
<keyword evidence="9" id="KW-1185">Reference proteome</keyword>
<dbReference type="GO" id="GO:0005524">
    <property type="term" value="F:ATP binding"/>
    <property type="evidence" value="ECO:0007669"/>
    <property type="project" value="UniProtKB-UniRule"/>
</dbReference>
<feature type="region of interest" description="Disordered" evidence="5">
    <location>
        <begin position="1"/>
        <end position="25"/>
    </location>
</feature>
<dbReference type="PANTHER" id="PTHR30448:SF0">
    <property type="entry name" value="RNASE ADAPTER PROTEIN RAPZ"/>
    <property type="match status" value="1"/>
</dbReference>
<evidence type="ECO:0000256" key="3">
    <source>
        <dbReference type="ARBA" id="ARBA00023134"/>
    </source>
</evidence>
<dbReference type="HOGENOM" id="CLU_059558_0_0_7"/>
<feature type="domain" description="RapZ-like N-terminal" evidence="6">
    <location>
        <begin position="31"/>
        <end position="184"/>
    </location>
</feature>
<gene>
    <name evidence="8" type="ORF">HMPREF0179_01511</name>
</gene>
<dbReference type="InterPro" id="IPR053930">
    <property type="entry name" value="RapZ-like_N"/>
</dbReference>
<dbReference type="InterPro" id="IPR005337">
    <property type="entry name" value="RapZ-like"/>
</dbReference>
<evidence type="ECO:0000256" key="1">
    <source>
        <dbReference type="ARBA" id="ARBA00022741"/>
    </source>
</evidence>
<keyword evidence="2 4" id="KW-0067">ATP-binding</keyword>
<dbReference type="InterPro" id="IPR053931">
    <property type="entry name" value="RapZ_C"/>
</dbReference>
<keyword evidence="1 4" id="KW-0547">Nucleotide-binding</keyword>
<evidence type="ECO:0000259" key="6">
    <source>
        <dbReference type="Pfam" id="PF03668"/>
    </source>
</evidence>
<dbReference type="PIRSF" id="PIRSF005052">
    <property type="entry name" value="P-loopkin"/>
    <property type="match status" value="1"/>
</dbReference>
<accession>E5Y5P8</accession>
<dbReference type="eggNOG" id="COG1660">
    <property type="taxonomic scope" value="Bacteria"/>
</dbReference>
<dbReference type="RefSeq" id="WP_005026777.1">
    <property type="nucleotide sequence ID" value="NZ_KE150238.1"/>
</dbReference>
<dbReference type="PANTHER" id="PTHR30448">
    <property type="entry name" value="RNASE ADAPTER PROTEIN RAPZ"/>
    <property type="match status" value="1"/>
</dbReference>
<evidence type="ECO:0000259" key="7">
    <source>
        <dbReference type="Pfam" id="PF22740"/>
    </source>
</evidence>